<evidence type="ECO:0000313" key="17">
    <source>
        <dbReference type="Proteomes" id="UP000700596"/>
    </source>
</evidence>
<protein>
    <submittedName>
        <fullName evidence="16">Mitochondrial chaperone BCS1</fullName>
    </submittedName>
</protein>
<accession>A0A9P9I8P8</accession>
<dbReference type="Pfam" id="PF00004">
    <property type="entry name" value="AAA"/>
    <property type="match status" value="1"/>
</dbReference>
<gene>
    <name evidence="16" type="ORF">B0J11DRAFT_473531</name>
</gene>
<keyword evidence="10" id="KW-0472">Membrane</keyword>
<proteinExistence type="inferred from homology"/>
<evidence type="ECO:0000256" key="6">
    <source>
        <dbReference type="ARBA" id="ARBA00022801"/>
    </source>
</evidence>
<dbReference type="GO" id="GO:0016887">
    <property type="term" value="F:ATP hydrolysis activity"/>
    <property type="evidence" value="ECO:0007669"/>
    <property type="project" value="InterPro"/>
</dbReference>
<evidence type="ECO:0000256" key="12">
    <source>
        <dbReference type="RuleBase" id="RU003651"/>
    </source>
</evidence>
<evidence type="ECO:0000256" key="10">
    <source>
        <dbReference type="ARBA" id="ARBA00023136"/>
    </source>
</evidence>
<dbReference type="InterPro" id="IPR050747">
    <property type="entry name" value="Mitochondrial_chaperone_BCS1"/>
</dbReference>
<dbReference type="Pfam" id="PF25426">
    <property type="entry name" value="AAA_lid_BCS1"/>
    <property type="match status" value="1"/>
</dbReference>
<evidence type="ECO:0000256" key="2">
    <source>
        <dbReference type="ARBA" id="ARBA00007448"/>
    </source>
</evidence>
<dbReference type="SMART" id="SM00382">
    <property type="entry name" value="AAA"/>
    <property type="match status" value="1"/>
</dbReference>
<dbReference type="PANTHER" id="PTHR23070">
    <property type="entry name" value="BCS1 AAA-TYPE ATPASE"/>
    <property type="match status" value="1"/>
</dbReference>
<evidence type="ECO:0000256" key="7">
    <source>
        <dbReference type="ARBA" id="ARBA00022840"/>
    </source>
</evidence>
<keyword evidence="17" id="KW-1185">Reference proteome</keyword>
<dbReference type="InterPro" id="IPR003593">
    <property type="entry name" value="AAA+_ATPase"/>
</dbReference>
<evidence type="ECO:0000256" key="11">
    <source>
        <dbReference type="ARBA" id="ARBA00048778"/>
    </source>
</evidence>
<comment type="caution">
    <text evidence="16">The sequence shown here is derived from an EMBL/GenBank/DDBJ whole genome shotgun (WGS) entry which is preliminary data.</text>
</comment>
<keyword evidence="3" id="KW-0812">Transmembrane</keyword>
<dbReference type="GO" id="GO:0005743">
    <property type="term" value="C:mitochondrial inner membrane"/>
    <property type="evidence" value="ECO:0007669"/>
    <property type="project" value="UniProtKB-SubCell"/>
</dbReference>
<keyword evidence="7 12" id="KW-0067">ATP-binding</keyword>
<organism evidence="16 17">
    <name type="scientific">Dendryphion nanum</name>
    <dbReference type="NCBI Taxonomy" id="256645"/>
    <lineage>
        <taxon>Eukaryota</taxon>
        <taxon>Fungi</taxon>
        <taxon>Dikarya</taxon>
        <taxon>Ascomycota</taxon>
        <taxon>Pezizomycotina</taxon>
        <taxon>Dothideomycetes</taxon>
        <taxon>Pleosporomycetidae</taxon>
        <taxon>Pleosporales</taxon>
        <taxon>Torulaceae</taxon>
        <taxon>Dendryphion</taxon>
    </lineage>
</organism>
<dbReference type="AlphaFoldDB" id="A0A9P9I8P8"/>
<dbReference type="Gene3D" id="3.40.50.300">
    <property type="entry name" value="P-loop containing nucleotide triphosphate hydrolases"/>
    <property type="match status" value="1"/>
</dbReference>
<evidence type="ECO:0000256" key="1">
    <source>
        <dbReference type="ARBA" id="ARBA00004434"/>
    </source>
</evidence>
<dbReference type="Proteomes" id="UP000700596">
    <property type="component" value="Unassembled WGS sequence"/>
</dbReference>
<dbReference type="InterPro" id="IPR014851">
    <property type="entry name" value="BCS1_N"/>
</dbReference>
<evidence type="ECO:0000256" key="9">
    <source>
        <dbReference type="ARBA" id="ARBA00023128"/>
    </source>
</evidence>
<evidence type="ECO:0000256" key="5">
    <source>
        <dbReference type="ARBA" id="ARBA00022792"/>
    </source>
</evidence>
<comment type="catalytic activity">
    <reaction evidence="11">
        <text>ATP + H2O = ADP + phosphate + H(+)</text>
        <dbReference type="Rhea" id="RHEA:13065"/>
        <dbReference type="ChEBI" id="CHEBI:15377"/>
        <dbReference type="ChEBI" id="CHEBI:15378"/>
        <dbReference type="ChEBI" id="CHEBI:30616"/>
        <dbReference type="ChEBI" id="CHEBI:43474"/>
        <dbReference type="ChEBI" id="CHEBI:456216"/>
    </reaction>
    <physiologicalReaction direction="left-to-right" evidence="11">
        <dbReference type="Rhea" id="RHEA:13066"/>
    </physiologicalReaction>
</comment>
<dbReference type="InterPro" id="IPR057495">
    <property type="entry name" value="AAA_lid_BCS1"/>
</dbReference>
<evidence type="ECO:0000259" key="15">
    <source>
        <dbReference type="SMART" id="SM01024"/>
    </source>
</evidence>
<feature type="non-terminal residue" evidence="16">
    <location>
        <position position="505"/>
    </location>
</feature>
<evidence type="ECO:0000256" key="4">
    <source>
        <dbReference type="ARBA" id="ARBA00022741"/>
    </source>
</evidence>
<keyword evidence="5" id="KW-0999">Mitochondrion inner membrane</keyword>
<dbReference type="InterPro" id="IPR003959">
    <property type="entry name" value="ATPase_AAA_core"/>
</dbReference>
<dbReference type="InterPro" id="IPR027417">
    <property type="entry name" value="P-loop_NTPase"/>
</dbReference>
<name>A0A9P9I8P8_9PLEO</name>
<evidence type="ECO:0000256" key="3">
    <source>
        <dbReference type="ARBA" id="ARBA00022692"/>
    </source>
</evidence>
<evidence type="ECO:0000256" key="8">
    <source>
        <dbReference type="ARBA" id="ARBA00022989"/>
    </source>
</evidence>
<feature type="region of interest" description="Disordered" evidence="13">
    <location>
        <begin position="350"/>
        <end position="369"/>
    </location>
</feature>
<dbReference type="SMART" id="SM01024">
    <property type="entry name" value="BCS1_N"/>
    <property type="match status" value="1"/>
</dbReference>
<dbReference type="Pfam" id="PF08740">
    <property type="entry name" value="BCS1_N"/>
    <property type="match status" value="1"/>
</dbReference>
<dbReference type="InterPro" id="IPR003960">
    <property type="entry name" value="ATPase_AAA_CS"/>
</dbReference>
<dbReference type="OrthoDB" id="10251412at2759"/>
<keyword evidence="6" id="KW-0378">Hydrolase</keyword>
<feature type="domain" description="BCS1 N-terminal" evidence="15">
    <location>
        <begin position="79"/>
        <end position="250"/>
    </location>
</feature>
<keyword evidence="4 12" id="KW-0547">Nucleotide-binding</keyword>
<keyword evidence="8" id="KW-1133">Transmembrane helix</keyword>
<evidence type="ECO:0000256" key="13">
    <source>
        <dbReference type="SAM" id="MobiDB-lite"/>
    </source>
</evidence>
<comment type="subcellular location">
    <subcellularLocation>
        <location evidence="1">Mitochondrion inner membrane</location>
        <topology evidence="1">Single-pass membrane protein</topology>
    </subcellularLocation>
</comment>
<dbReference type="SUPFAM" id="SSF52540">
    <property type="entry name" value="P-loop containing nucleoside triphosphate hydrolases"/>
    <property type="match status" value="1"/>
</dbReference>
<dbReference type="EMBL" id="JAGMWT010000025">
    <property type="protein sequence ID" value="KAH7111047.1"/>
    <property type="molecule type" value="Genomic_DNA"/>
</dbReference>
<dbReference type="PROSITE" id="PS00674">
    <property type="entry name" value="AAA"/>
    <property type="match status" value="1"/>
</dbReference>
<evidence type="ECO:0000259" key="14">
    <source>
        <dbReference type="SMART" id="SM00382"/>
    </source>
</evidence>
<comment type="similarity">
    <text evidence="2">Belongs to the AAA ATPase family. BCS1 subfamily.</text>
</comment>
<sequence length="505" mass="56418">MLTPKLYSIALLSIQYITSHLIQAMFNMASLNNVNSAHVQPLISGNIPLLNLFFPGLASATSILPLLTGASSIYGRLFCICALLLLVGKYVSETIVGILETYFITKVEIPHNDVAYDMLMSWVSSRPFAKKARTSLVTVDLKSSTRSNSSDSDANKKSLHFSPCNGYFYFRHKGNLFAFKRSRSQVEFGHTREEVCVSYFGWNATVLRELLDECRQYYLKQVKNKTCVFDHEGNRWKNSKARNKRDVSTVIVNEKVKEMLLGDVAEFLDPETREWYTARGLPYQRGYLLYGPPGTGKSSLGLSIAGHFDLDVYVLTMSSLNDESLKALFAELPQRCIVLLEDIDAVAVHRSQEDNADPSQNGSTRKSTDGKVTLSTLLNVLDGVGSPEGRVVIMTTNYIQRLDPALIRPGRVDIKVELQLADKSMLSHLFFFVFGRQSPSSGASAEKQVSKDEEMLKLAEEFAAKVPKGQFSPAEIMSLLLVHRLSPLQAIADVDAWMRKIGEER</sequence>
<evidence type="ECO:0000313" key="16">
    <source>
        <dbReference type="EMBL" id="KAH7111047.1"/>
    </source>
</evidence>
<keyword evidence="9" id="KW-0496">Mitochondrion</keyword>
<reference evidence="16" key="1">
    <citation type="journal article" date="2021" name="Nat. Commun.">
        <title>Genetic determinants of endophytism in the Arabidopsis root mycobiome.</title>
        <authorList>
            <person name="Mesny F."/>
            <person name="Miyauchi S."/>
            <person name="Thiergart T."/>
            <person name="Pickel B."/>
            <person name="Atanasova L."/>
            <person name="Karlsson M."/>
            <person name="Huettel B."/>
            <person name="Barry K.W."/>
            <person name="Haridas S."/>
            <person name="Chen C."/>
            <person name="Bauer D."/>
            <person name="Andreopoulos W."/>
            <person name="Pangilinan J."/>
            <person name="LaButti K."/>
            <person name="Riley R."/>
            <person name="Lipzen A."/>
            <person name="Clum A."/>
            <person name="Drula E."/>
            <person name="Henrissat B."/>
            <person name="Kohler A."/>
            <person name="Grigoriev I.V."/>
            <person name="Martin F.M."/>
            <person name="Hacquard S."/>
        </authorList>
    </citation>
    <scope>NUCLEOTIDE SEQUENCE</scope>
    <source>
        <strain evidence="16">MPI-CAGE-CH-0243</strain>
    </source>
</reference>
<dbReference type="GO" id="GO:0005524">
    <property type="term" value="F:ATP binding"/>
    <property type="evidence" value="ECO:0007669"/>
    <property type="project" value="UniProtKB-KW"/>
</dbReference>
<feature type="domain" description="AAA+ ATPase" evidence="14">
    <location>
        <begin position="283"/>
        <end position="422"/>
    </location>
</feature>